<reference evidence="1 2" key="1">
    <citation type="journal article" date="2024" name="G3 (Bethesda)">
        <title>Genome assembly of Hibiscus sabdariffa L. provides insights into metabolisms of medicinal natural products.</title>
        <authorList>
            <person name="Kim T."/>
        </authorList>
    </citation>
    <scope>NUCLEOTIDE SEQUENCE [LARGE SCALE GENOMIC DNA]</scope>
    <source>
        <strain evidence="1">TK-2024</strain>
        <tissue evidence="1">Old leaves</tissue>
    </source>
</reference>
<name>A0ABR2DIX7_9ROSI</name>
<gene>
    <name evidence="1" type="ORF">V6N12_046525</name>
</gene>
<evidence type="ECO:0000313" key="2">
    <source>
        <dbReference type="Proteomes" id="UP001472677"/>
    </source>
</evidence>
<sequence length="85" mass="9112">MPGSVLLDRVTVQIRVGSNGHMGWLSPSTAAVQPSSSPPYHRRTLRSSPFIGLAHRHHQGSLKTRPQPSPLLAVAVRRSGGDLGQ</sequence>
<proteinExistence type="predicted"/>
<organism evidence="1 2">
    <name type="scientific">Hibiscus sabdariffa</name>
    <name type="common">roselle</name>
    <dbReference type="NCBI Taxonomy" id="183260"/>
    <lineage>
        <taxon>Eukaryota</taxon>
        <taxon>Viridiplantae</taxon>
        <taxon>Streptophyta</taxon>
        <taxon>Embryophyta</taxon>
        <taxon>Tracheophyta</taxon>
        <taxon>Spermatophyta</taxon>
        <taxon>Magnoliopsida</taxon>
        <taxon>eudicotyledons</taxon>
        <taxon>Gunneridae</taxon>
        <taxon>Pentapetalae</taxon>
        <taxon>rosids</taxon>
        <taxon>malvids</taxon>
        <taxon>Malvales</taxon>
        <taxon>Malvaceae</taxon>
        <taxon>Malvoideae</taxon>
        <taxon>Hibiscus</taxon>
    </lineage>
</organism>
<comment type="caution">
    <text evidence="1">The sequence shown here is derived from an EMBL/GenBank/DDBJ whole genome shotgun (WGS) entry which is preliminary data.</text>
</comment>
<keyword evidence="2" id="KW-1185">Reference proteome</keyword>
<dbReference type="Proteomes" id="UP001472677">
    <property type="component" value="Unassembled WGS sequence"/>
</dbReference>
<protein>
    <submittedName>
        <fullName evidence="1">Uncharacterized protein</fullName>
    </submittedName>
</protein>
<dbReference type="EMBL" id="JBBPBM010000025">
    <property type="protein sequence ID" value="KAK8540237.1"/>
    <property type="molecule type" value="Genomic_DNA"/>
</dbReference>
<accession>A0ABR2DIX7</accession>
<evidence type="ECO:0000313" key="1">
    <source>
        <dbReference type="EMBL" id="KAK8540237.1"/>
    </source>
</evidence>